<dbReference type="EMBL" id="KK784873">
    <property type="protein sequence ID" value="KDO86948.1"/>
    <property type="molecule type" value="Genomic_DNA"/>
</dbReference>
<protein>
    <submittedName>
        <fullName evidence="1">Uncharacterized protein</fullName>
    </submittedName>
</protein>
<organism evidence="1 2">
    <name type="scientific">Citrus sinensis</name>
    <name type="common">Sweet orange</name>
    <name type="synonym">Citrus aurantium var. sinensis</name>
    <dbReference type="NCBI Taxonomy" id="2711"/>
    <lineage>
        <taxon>Eukaryota</taxon>
        <taxon>Viridiplantae</taxon>
        <taxon>Streptophyta</taxon>
        <taxon>Embryophyta</taxon>
        <taxon>Tracheophyta</taxon>
        <taxon>Spermatophyta</taxon>
        <taxon>Magnoliopsida</taxon>
        <taxon>eudicotyledons</taxon>
        <taxon>Gunneridae</taxon>
        <taxon>Pentapetalae</taxon>
        <taxon>rosids</taxon>
        <taxon>malvids</taxon>
        <taxon>Sapindales</taxon>
        <taxon>Rutaceae</taxon>
        <taxon>Aurantioideae</taxon>
        <taxon>Citrus</taxon>
    </lineage>
</organism>
<evidence type="ECO:0000313" key="2">
    <source>
        <dbReference type="Proteomes" id="UP000027120"/>
    </source>
</evidence>
<evidence type="ECO:0000313" key="1">
    <source>
        <dbReference type="EMBL" id="KDO86948.1"/>
    </source>
</evidence>
<dbReference type="AlphaFoldDB" id="A0A067H4K6"/>
<reference evidence="1 2" key="1">
    <citation type="submission" date="2014-04" db="EMBL/GenBank/DDBJ databases">
        <authorList>
            <consortium name="International Citrus Genome Consortium"/>
            <person name="Gmitter F."/>
            <person name="Chen C."/>
            <person name="Farmerie W."/>
            <person name="Harkins T."/>
            <person name="Desany B."/>
            <person name="Mohiuddin M."/>
            <person name="Kodira C."/>
            <person name="Borodovsky M."/>
            <person name="Lomsadze A."/>
            <person name="Burns P."/>
            <person name="Jenkins J."/>
            <person name="Prochnik S."/>
            <person name="Shu S."/>
            <person name="Chapman J."/>
            <person name="Pitluck S."/>
            <person name="Schmutz J."/>
            <person name="Rokhsar D."/>
        </authorList>
    </citation>
    <scope>NUCLEOTIDE SEQUENCE</scope>
</reference>
<keyword evidence="2" id="KW-1185">Reference proteome</keyword>
<name>A0A067H4K6_CITSI</name>
<accession>A0A067H4K6</accession>
<dbReference type="Proteomes" id="UP000027120">
    <property type="component" value="Unassembled WGS sequence"/>
</dbReference>
<gene>
    <name evidence="1" type="ORF">CISIN_1g041742mg</name>
</gene>
<proteinExistence type="predicted"/>
<sequence>MSGEGSIATEQSVLRSSTSLAGYRIQGEACFGFVREFNKITASFNLVPPFFVSNKFLPSVLDSRTNS</sequence>